<feature type="transmembrane region" description="Helical" evidence="8">
    <location>
        <begin position="6"/>
        <end position="26"/>
    </location>
</feature>
<comment type="caution">
    <text evidence="9">The sequence shown here is derived from an EMBL/GenBank/DDBJ whole genome shotgun (WGS) entry which is preliminary data.</text>
</comment>
<feature type="transmembrane region" description="Helical" evidence="8">
    <location>
        <begin position="205"/>
        <end position="225"/>
    </location>
</feature>
<dbReference type="AlphaFoldDB" id="A0A419V4J5"/>
<keyword evidence="10" id="KW-1185">Reference proteome</keyword>
<feature type="transmembrane region" description="Helical" evidence="8">
    <location>
        <begin position="76"/>
        <end position="96"/>
    </location>
</feature>
<dbReference type="EMBL" id="RAPK01000008">
    <property type="protein sequence ID" value="RKD73361.1"/>
    <property type="molecule type" value="Genomic_DNA"/>
</dbReference>
<dbReference type="PANTHER" id="PTHR30269:SF0">
    <property type="entry name" value="MEMBRANE TRANSPORTER PROTEIN YFCA-RELATED"/>
    <property type="match status" value="1"/>
</dbReference>
<keyword evidence="5 8" id="KW-0812">Transmembrane</keyword>
<dbReference type="Proteomes" id="UP000285120">
    <property type="component" value="Unassembled WGS sequence"/>
</dbReference>
<comment type="subcellular location">
    <subcellularLocation>
        <location evidence="1 8">Cell membrane</location>
        <topology evidence="1 8">Multi-pass membrane protein</topology>
    </subcellularLocation>
</comment>
<evidence type="ECO:0000256" key="7">
    <source>
        <dbReference type="ARBA" id="ARBA00023136"/>
    </source>
</evidence>
<protein>
    <recommendedName>
        <fullName evidence="8">Probable membrane transporter protein</fullName>
    </recommendedName>
</protein>
<keyword evidence="6 8" id="KW-1133">Transmembrane helix</keyword>
<organism evidence="9 10">
    <name type="scientific">Sinobaca qinghaiensis</name>
    <dbReference type="NCBI Taxonomy" id="342944"/>
    <lineage>
        <taxon>Bacteria</taxon>
        <taxon>Bacillati</taxon>
        <taxon>Bacillota</taxon>
        <taxon>Bacilli</taxon>
        <taxon>Bacillales</taxon>
        <taxon>Sporolactobacillaceae</taxon>
        <taxon>Sinobaca</taxon>
    </lineage>
</organism>
<feature type="transmembrane region" description="Helical" evidence="8">
    <location>
        <begin position="102"/>
        <end position="120"/>
    </location>
</feature>
<comment type="similarity">
    <text evidence="2 8">Belongs to the 4-toluene sulfonate uptake permease (TSUP) (TC 2.A.102) family.</text>
</comment>
<keyword evidence="7 8" id="KW-0472">Membrane</keyword>
<evidence type="ECO:0000256" key="5">
    <source>
        <dbReference type="ARBA" id="ARBA00022692"/>
    </source>
</evidence>
<name>A0A419V4J5_9BACL</name>
<keyword evidence="4 8" id="KW-1003">Cell membrane</keyword>
<evidence type="ECO:0000256" key="6">
    <source>
        <dbReference type="ARBA" id="ARBA00022989"/>
    </source>
</evidence>
<evidence type="ECO:0000313" key="9">
    <source>
        <dbReference type="EMBL" id="RKD73361.1"/>
    </source>
</evidence>
<proteinExistence type="inferred from homology"/>
<evidence type="ECO:0000256" key="4">
    <source>
        <dbReference type="ARBA" id="ARBA00022475"/>
    </source>
</evidence>
<accession>A0A419V4J5</accession>
<dbReference type="InterPro" id="IPR052017">
    <property type="entry name" value="TSUP"/>
</dbReference>
<sequence>MEDISLYVMLFLIIAGFLAAFIDSVVGGGGMISTPALLASGLPPSTALGTNKLASTMGSFTSMISFMRNGQINKRLVWMLFPLSFGGSVFGVFIVQLLPPDVLEPIILVLLIIVTIYTILKRDWGMASTFKGISVSLLMFAGTAAFVIGFYDGFLGAGTGSFLLFAFLMMGFNFVEAAGNAKVLNFGSNIAALITFISFDSVHFIYGITMGLAMVAGAYMGVNFAIKKGAAYVKLLFVIVTILLIAVNIWEYMTAS</sequence>
<dbReference type="InterPro" id="IPR002781">
    <property type="entry name" value="TM_pro_TauE-like"/>
</dbReference>
<dbReference type="OrthoDB" id="554695at2"/>
<dbReference type="RefSeq" id="WP_120192857.1">
    <property type="nucleotide sequence ID" value="NZ_RAPK01000008.1"/>
</dbReference>
<dbReference type="PANTHER" id="PTHR30269">
    <property type="entry name" value="TRANSMEMBRANE PROTEIN YFCA"/>
    <property type="match status" value="1"/>
</dbReference>
<evidence type="ECO:0000256" key="8">
    <source>
        <dbReference type="RuleBase" id="RU363041"/>
    </source>
</evidence>
<reference evidence="9 10" key="1">
    <citation type="submission" date="2018-09" db="EMBL/GenBank/DDBJ databases">
        <title>Genomic Encyclopedia of Archaeal and Bacterial Type Strains, Phase II (KMG-II): from individual species to whole genera.</title>
        <authorList>
            <person name="Goeker M."/>
        </authorList>
    </citation>
    <scope>NUCLEOTIDE SEQUENCE [LARGE SCALE GENOMIC DNA]</scope>
    <source>
        <strain evidence="9 10">DSM 17008</strain>
    </source>
</reference>
<keyword evidence="3" id="KW-0813">Transport</keyword>
<gene>
    <name evidence="9" type="ORF">ATL39_1654</name>
</gene>
<evidence type="ECO:0000256" key="1">
    <source>
        <dbReference type="ARBA" id="ARBA00004651"/>
    </source>
</evidence>
<feature type="transmembrane region" description="Helical" evidence="8">
    <location>
        <begin position="182"/>
        <end position="199"/>
    </location>
</feature>
<evidence type="ECO:0000313" key="10">
    <source>
        <dbReference type="Proteomes" id="UP000285120"/>
    </source>
</evidence>
<dbReference type="GO" id="GO:0005886">
    <property type="term" value="C:plasma membrane"/>
    <property type="evidence" value="ECO:0007669"/>
    <property type="project" value="UniProtKB-SubCell"/>
</dbReference>
<dbReference type="Pfam" id="PF01925">
    <property type="entry name" value="TauE"/>
    <property type="match status" value="1"/>
</dbReference>
<feature type="transmembrane region" description="Helical" evidence="8">
    <location>
        <begin position="132"/>
        <end position="151"/>
    </location>
</feature>
<feature type="transmembrane region" description="Helical" evidence="8">
    <location>
        <begin position="157"/>
        <end position="175"/>
    </location>
</feature>
<evidence type="ECO:0000256" key="2">
    <source>
        <dbReference type="ARBA" id="ARBA00009142"/>
    </source>
</evidence>
<feature type="transmembrane region" description="Helical" evidence="8">
    <location>
        <begin position="232"/>
        <end position="250"/>
    </location>
</feature>
<evidence type="ECO:0000256" key="3">
    <source>
        <dbReference type="ARBA" id="ARBA00022448"/>
    </source>
</evidence>